<dbReference type="Proteomes" id="UP001194468">
    <property type="component" value="Unassembled WGS sequence"/>
</dbReference>
<organism evidence="1 2">
    <name type="scientific">Boletus edulis BED1</name>
    <dbReference type="NCBI Taxonomy" id="1328754"/>
    <lineage>
        <taxon>Eukaryota</taxon>
        <taxon>Fungi</taxon>
        <taxon>Dikarya</taxon>
        <taxon>Basidiomycota</taxon>
        <taxon>Agaricomycotina</taxon>
        <taxon>Agaricomycetes</taxon>
        <taxon>Agaricomycetidae</taxon>
        <taxon>Boletales</taxon>
        <taxon>Boletineae</taxon>
        <taxon>Boletaceae</taxon>
        <taxon>Boletoideae</taxon>
        <taxon>Boletus</taxon>
    </lineage>
</organism>
<keyword evidence="2" id="KW-1185">Reference proteome</keyword>
<dbReference type="AlphaFoldDB" id="A0AAD4BRV3"/>
<protein>
    <submittedName>
        <fullName evidence="1">Uncharacterized protein</fullName>
    </submittedName>
</protein>
<evidence type="ECO:0000313" key="1">
    <source>
        <dbReference type="EMBL" id="KAF8437689.1"/>
    </source>
</evidence>
<name>A0AAD4BRV3_BOLED</name>
<dbReference type="EMBL" id="WHUW01000018">
    <property type="protein sequence ID" value="KAF8437689.1"/>
    <property type="molecule type" value="Genomic_DNA"/>
</dbReference>
<reference evidence="1" key="1">
    <citation type="submission" date="2019-10" db="EMBL/GenBank/DDBJ databases">
        <authorList>
            <consortium name="DOE Joint Genome Institute"/>
            <person name="Kuo A."/>
            <person name="Miyauchi S."/>
            <person name="Kiss E."/>
            <person name="Drula E."/>
            <person name="Kohler A."/>
            <person name="Sanchez-Garcia M."/>
            <person name="Andreopoulos B."/>
            <person name="Barry K.W."/>
            <person name="Bonito G."/>
            <person name="Buee M."/>
            <person name="Carver A."/>
            <person name="Chen C."/>
            <person name="Cichocki N."/>
            <person name="Clum A."/>
            <person name="Culley D."/>
            <person name="Crous P.W."/>
            <person name="Fauchery L."/>
            <person name="Girlanda M."/>
            <person name="Hayes R."/>
            <person name="Keri Z."/>
            <person name="LaButti K."/>
            <person name="Lipzen A."/>
            <person name="Lombard V."/>
            <person name="Magnuson J."/>
            <person name="Maillard F."/>
            <person name="Morin E."/>
            <person name="Murat C."/>
            <person name="Nolan M."/>
            <person name="Ohm R."/>
            <person name="Pangilinan J."/>
            <person name="Pereira M."/>
            <person name="Perotto S."/>
            <person name="Peter M."/>
            <person name="Riley R."/>
            <person name="Sitrit Y."/>
            <person name="Stielow B."/>
            <person name="Szollosi G."/>
            <person name="Zifcakova L."/>
            <person name="Stursova M."/>
            <person name="Spatafora J.W."/>
            <person name="Tedersoo L."/>
            <person name="Vaario L.-M."/>
            <person name="Yamada A."/>
            <person name="Yan M."/>
            <person name="Wang P."/>
            <person name="Xu J."/>
            <person name="Bruns T."/>
            <person name="Baldrian P."/>
            <person name="Vilgalys R."/>
            <person name="Henrissat B."/>
            <person name="Grigoriev I.V."/>
            <person name="Hibbett D."/>
            <person name="Nagy L.G."/>
            <person name="Martin F.M."/>
        </authorList>
    </citation>
    <scope>NUCLEOTIDE SEQUENCE</scope>
    <source>
        <strain evidence="1">BED1</strain>
    </source>
</reference>
<reference evidence="1" key="2">
    <citation type="journal article" date="2020" name="Nat. Commun.">
        <title>Large-scale genome sequencing of mycorrhizal fungi provides insights into the early evolution of symbiotic traits.</title>
        <authorList>
            <person name="Miyauchi S."/>
            <person name="Kiss E."/>
            <person name="Kuo A."/>
            <person name="Drula E."/>
            <person name="Kohler A."/>
            <person name="Sanchez-Garcia M."/>
            <person name="Morin E."/>
            <person name="Andreopoulos B."/>
            <person name="Barry K.W."/>
            <person name="Bonito G."/>
            <person name="Buee M."/>
            <person name="Carver A."/>
            <person name="Chen C."/>
            <person name="Cichocki N."/>
            <person name="Clum A."/>
            <person name="Culley D."/>
            <person name="Crous P.W."/>
            <person name="Fauchery L."/>
            <person name="Girlanda M."/>
            <person name="Hayes R.D."/>
            <person name="Keri Z."/>
            <person name="LaButti K."/>
            <person name="Lipzen A."/>
            <person name="Lombard V."/>
            <person name="Magnuson J."/>
            <person name="Maillard F."/>
            <person name="Murat C."/>
            <person name="Nolan M."/>
            <person name="Ohm R.A."/>
            <person name="Pangilinan J."/>
            <person name="Pereira M.F."/>
            <person name="Perotto S."/>
            <person name="Peter M."/>
            <person name="Pfister S."/>
            <person name="Riley R."/>
            <person name="Sitrit Y."/>
            <person name="Stielow J.B."/>
            <person name="Szollosi G."/>
            <person name="Zifcakova L."/>
            <person name="Stursova M."/>
            <person name="Spatafora J.W."/>
            <person name="Tedersoo L."/>
            <person name="Vaario L.M."/>
            <person name="Yamada A."/>
            <person name="Yan M."/>
            <person name="Wang P."/>
            <person name="Xu J."/>
            <person name="Bruns T."/>
            <person name="Baldrian P."/>
            <person name="Vilgalys R."/>
            <person name="Dunand C."/>
            <person name="Henrissat B."/>
            <person name="Grigoriev I.V."/>
            <person name="Hibbett D."/>
            <person name="Nagy L.G."/>
            <person name="Martin F.M."/>
        </authorList>
    </citation>
    <scope>NUCLEOTIDE SEQUENCE</scope>
    <source>
        <strain evidence="1">BED1</strain>
    </source>
</reference>
<comment type="caution">
    <text evidence="1">The sequence shown here is derived from an EMBL/GenBank/DDBJ whole genome shotgun (WGS) entry which is preliminary data.</text>
</comment>
<feature type="non-terminal residue" evidence="1">
    <location>
        <position position="151"/>
    </location>
</feature>
<proteinExistence type="predicted"/>
<sequence>MFRDVKLACAPTRAIGWPPMQHVEPVFYPSVFSWIETTFPIIIISSSPTSPCTTTRPWSSFEPSSTSRQRAAAAGIPGPKTFSVLIDRRCDAPTALPVPPYIVHVARRSHGARTGTGRQYKRTPDFLGGRSTYSGTNSLLHYNLKSVGSHK</sequence>
<gene>
    <name evidence="1" type="ORF">L210DRAFT_3631690</name>
</gene>
<evidence type="ECO:0000313" key="2">
    <source>
        <dbReference type="Proteomes" id="UP001194468"/>
    </source>
</evidence>
<accession>A0AAD4BRV3</accession>